<evidence type="ECO:0000256" key="1">
    <source>
        <dbReference type="PROSITE-ProRule" id="PRU00176"/>
    </source>
</evidence>
<dbReference type="GO" id="GO:0003723">
    <property type="term" value="F:RNA binding"/>
    <property type="evidence" value="ECO:0007669"/>
    <property type="project" value="UniProtKB-UniRule"/>
</dbReference>
<reference evidence="3" key="1">
    <citation type="submission" date="2019-11" db="EMBL/GenBank/DDBJ databases">
        <authorList>
            <person name="Liu Y."/>
            <person name="Hou J."/>
            <person name="Li T.-Q."/>
            <person name="Guan C.-H."/>
            <person name="Wu X."/>
            <person name="Wu H.-Z."/>
            <person name="Ling F."/>
            <person name="Zhang R."/>
            <person name="Shi X.-G."/>
            <person name="Ren J.-P."/>
            <person name="Chen E.-F."/>
            <person name="Sun J.-M."/>
        </authorList>
    </citation>
    <scope>NUCLEOTIDE SEQUENCE</scope>
    <source>
        <strain evidence="3">Adult_tree_wgs_1</strain>
        <tissue evidence="3">Leaves</tissue>
    </source>
</reference>
<protein>
    <recommendedName>
        <fullName evidence="2">RRM domain-containing protein</fullName>
    </recommendedName>
</protein>
<sequence length="504" mass="56119">MSEKKLVVLGVPWDVDTDGLRDYMSKFGKLEDCIVMKERSSGRSRGFGYVTFATVEDAKNALSSEHFLGNRILEVKVATPKEEMRAPSKKVTRIFVARIPPSVTDEAFRSHFEQYGDITDIYMPKVSLSLSLSHTHTHTHMHIRGTLYCYAKLLTYMHTCINLHFVLAYQIQVPKGIVELGSSLTQMLDVASSKTPKWLPDWKEVFIETSDDALKSVDNLMAETHELGGSTVVVDRATPKEDDFKPISRMPQGGYGAYNAYITAATRYAALGAPTLYDHPGAMYGSKFFSACSLECTTGECLTFWVSSVLGRESARGMSKKIFVGRLPQEATTDDLRQHFGRFGRIFDVYIPKDPKRTGHRGFGFVTFAEDGVAERVSRRSHEICGQQVAIDTATPPVDDTGPSSGNFTMDDAEPYGGYSGGPMRGYGRIYGSLDYDNVSNRKSITLELWHGWRETFASRFEVSPLLEMRVLVSKLLAPRMSSRISFDSSLSTLIKPSGKPSDV</sequence>
<dbReference type="InterPro" id="IPR053260">
    <property type="entry name" value="hnRNP"/>
</dbReference>
<name>A0A834GHN8_RHOSS</name>
<feature type="domain" description="RRM" evidence="2">
    <location>
        <begin position="4"/>
        <end position="80"/>
    </location>
</feature>
<feature type="domain" description="RRM" evidence="2">
    <location>
        <begin position="320"/>
        <end position="396"/>
    </location>
</feature>
<dbReference type="AlphaFoldDB" id="A0A834GHN8"/>
<keyword evidence="1" id="KW-0694">RNA-binding</keyword>
<dbReference type="FunFam" id="3.30.70.330:FF:000364">
    <property type="entry name" value="heterogeneous nuclear ribonucleoprotein 1"/>
    <property type="match status" value="1"/>
</dbReference>
<comment type="caution">
    <text evidence="3">The sequence shown here is derived from an EMBL/GenBank/DDBJ whole genome shotgun (WGS) entry which is preliminary data.</text>
</comment>
<dbReference type="Pfam" id="PF00076">
    <property type="entry name" value="RRM_1"/>
    <property type="match status" value="3"/>
</dbReference>
<dbReference type="Gene3D" id="3.30.70.330">
    <property type="match status" value="3"/>
</dbReference>
<evidence type="ECO:0000313" key="4">
    <source>
        <dbReference type="Proteomes" id="UP000626092"/>
    </source>
</evidence>
<dbReference type="InterPro" id="IPR000504">
    <property type="entry name" value="RRM_dom"/>
</dbReference>
<keyword evidence="4" id="KW-1185">Reference proteome</keyword>
<organism evidence="3 4">
    <name type="scientific">Rhododendron simsii</name>
    <name type="common">Sims's rhododendron</name>
    <dbReference type="NCBI Taxonomy" id="118357"/>
    <lineage>
        <taxon>Eukaryota</taxon>
        <taxon>Viridiplantae</taxon>
        <taxon>Streptophyta</taxon>
        <taxon>Embryophyta</taxon>
        <taxon>Tracheophyta</taxon>
        <taxon>Spermatophyta</taxon>
        <taxon>Magnoliopsida</taxon>
        <taxon>eudicotyledons</taxon>
        <taxon>Gunneridae</taxon>
        <taxon>Pentapetalae</taxon>
        <taxon>asterids</taxon>
        <taxon>Ericales</taxon>
        <taxon>Ericaceae</taxon>
        <taxon>Ericoideae</taxon>
        <taxon>Rhodoreae</taxon>
        <taxon>Rhododendron</taxon>
    </lineage>
</organism>
<dbReference type="EMBL" id="WJXA01000008">
    <property type="protein sequence ID" value="KAF7135222.1"/>
    <property type="molecule type" value="Genomic_DNA"/>
</dbReference>
<dbReference type="Proteomes" id="UP000626092">
    <property type="component" value="Unassembled WGS sequence"/>
</dbReference>
<evidence type="ECO:0000259" key="2">
    <source>
        <dbReference type="PROSITE" id="PS50102"/>
    </source>
</evidence>
<proteinExistence type="predicted"/>
<dbReference type="InterPro" id="IPR035979">
    <property type="entry name" value="RBD_domain_sf"/>
</dbReference>
<dbReference type="FunFam" id="3.30.70.330:FF:000316">
    <property type="entry name" value="RNA-binding family protein isoform 1"/>
    <property type="match status" value="1"/>
</dbReference>
<dbReference type="PANTHER" id="PTHR48035">
    <property type="entry name" value="HETEROGENEOUS NUCLEAR RIBONUCLEOPROTEIN 1"/>
    <property type="match status" value="1"/>
</dbReference>
<gene>
    <name evidence="3" type="ORF">RHSIM_Rhsim08G0100200</name>
</gene>
<dbReference type="SUPFAM" id="SSF54928">
    <property type="entry name" value="RNA-binding domain, RBD"/>
    <property type="match status" value="2"/>
</dbReference>
<evidence type="ECO:0000313" key="3">
    <source>
        <dbReference type="EMBL" id="KAF7135222.1"/>
    </source>
</evidence>
<dbReference type="PANTHER" id="PTHR48035:SF2">
    <property type="entry name" value="RNA-BINDING REGION RNP-1 DOMAIN-CONTAINING PROTEIN"/>
    <property type="match status" value="1"/>
</dbReference>
<accession>A0A834GHN8</accession>
<dbReference type="InterPro" id="IPR012677">
    <property type="entry name" value="Nucleotide-bd_a/b_plait_sf"/>
</dbReference>
<dbReference type="PROSITE" id="PS50102">
    <property type="entry name" value="RRM"/>
    <property type="match status" value="2"/>
</dbReference>
<dbReference type="SMART" id="SM00360">
    <property type="entry name" value="RRM"/>
    <property type="match status" value="3"/>
</dbReference>
<dbReference type="OrthoDB" id="1875751at2759"/>